<evidence type="ECO:0000256" key="7">
    <source>
        <dbReference type="ARBA" id="ARBA00023264"/>
    </source>
</evidence>
<keyword evidence="7 10" id="KW-1208">Phospholipid metabolism</keyword>
<dbReference type="InterPro" id="IPR003664">
    <property type="entry name" value="FA_synthesis"/>
</dbReference>
<comment type="function">
    <text evidence="10">Catalyzes the reversible formation of acyl-phosphate (acyl-PO(4)) from acyl-[acyl-carrier-protein] (acyl-ACP). This enzyme utilizes acyl-ACP as fatty acyl donor, but not acyl-CoA.</text>
</comment>
<keyword evidence="5 10" id="KW-0443">Lipid metabolism</keyword>
<reference evidence="11 12" key="1">
    <citation type="journal article" date="2016" name="Environ. Microbiol.">
        <title>Genomic resolution of a cold subsurface aquifer community provides metabolic insights for novel microbes adapted to high CO concentrations.</title>
        <authorList>
            <person name="Probst A.J."/>
            <person name="Castelle C.J."/>
            <person name="Singh A."/>
            <person name="Brown C.T."/>
            <person name="Anantharaman K."/>
            <person name="Sharon I."/>
            <person name="Hug L.A."/>
            <person name="Burstein D."/>
            <person name="Emerson J.B."/>
            <person name="Thomas B.C."/>
            <person name="Banfield J.F."/>
        </authorList>
    </citation>
    <scope>NUCLEOTIDE SEQUENCE [LARGE SCALE GENOMIC DNA]</scope>
    <source>
        <strain evidence="11">CG2_30_40_21</strain>
    </source>
</reference>
<gene>
    <name evidence="10" type="primary">plsX</name>
    <name evidence="11" type="ORF">AUJ95_04590</name>
</gene>
<dbReference type="SUPFAM" id="SSF53659">
    <property type="entry name" value="Isocitrate/Isopropylmalate dehydrogenase-like"/>
    <property type="match status" value="1"/>
</dbReference>
<dbReference type="Gene3D" id="3.40.718.10">
    <property type="entry name" value="Isopropylmalate Dehydrogenase"/>
    <property type="match status" value="1"/>
</dbReference>
<dbReference type="Pfam" id="PF02504">
    <property type="entry name" value="FA_synthesis"/>
    <property type="match status" value="1"/>
</dbReference>
<keyword evidence="11" id="KW-0012">Acyltransferase</keyword>
<organism evidence="11 12">
    <name type="scientific">Candidatus Desantisbacteria bacterium CG2_30_40_21</name>
    <dbReference type="NCBI Taxonomy" id="1817895"/>
    <lineage>
        <taxon>Bacteria</taxon>
        <taxon>Candidatus Desantisiibacteriota</taxon>
    </lineage>
</organism>
<comment type="subcellular location">
    <subcellularLocation>
        <location evidence="10">Cytoplasm</location>
    </subcellularLocation>
    <text evidence="10">Associated with the membrane possibly through PlsY.</text>
</comment>
<evidence type="ECO:0000313" key="11">
    <source>
        <dbReference type="EMBL" id="OIP40386.1"/>
    </source>
</evidence>
<dbReference type="GO" id="GO:0005737">
    <property type="term" value="C:cytoplasm"/>
    <property type="evidence" value="ECO:0007669"/>
    <property type="project" value="UniProtKB-SubCell"/>
</dbReference>
<dbReference type="UniPathway" id="UPA00085"/>
<dbReference type="STRING" id="1817895.AUJ95_04590"/>
<dbReference type="PANTHER" id="PTHR30100:SF1">
    <property type="entry name" value="PHOSPHATE ACYLTRANSFERASE"/>
    <property type="match status" value="1"/>
</dbReference>
<evidence type="ECO:0000256" key="10">
    <source>
        <dbReference type="HAMAP-Rule" id="MF_00019"/>
    </source>
</evidence>
<dbReference type="PIRSF" id="PIRSF002465">
    <property type="entry name" value="Phsphlp_syn_PlsX"/>
    <property type="match status" value="1"/>
</dbReference>
<sequence>MQIAVDAMGGDHAPEAIVAGVVEAISELNDVEIILVGKEKIIQEEIKKHKCRHSLISIENASEIIEMGESPGIALKTKKDSSIMVCARLVKEKRAQATVSAGNTGAVMGSMLMSVGRLKGILRPAIVSIIPNFSGGVTLLLDVGANVDCKPVSLLQFALMGQVYSQYILGINNPRIGILSIGEEESKGNELTASAFPLLKASSLNFCGNAEGRDIVNGKFDVVVCDGFVGNVVLKFGESLAEGILTFLKRELSSTLILKLGAWLSMPAFERFKKLVDYSEYGGAPLLGVNGVSIICHGSSSAKAIKNGIRVAAEFIRHDVNRHIEEMVIQAEGQKAELS</sequence>
<dbReference type="GO" id="GO:0008654">
    <property type="term" value="P:phospholipid biosynthetic process"/>
    <property type="evidence" value="ECO:0007669"/>
    <property type="project" value="UniProtKB-KW"/>
</dbReference>
<evidence type="ECO:0000256" key="8">
    <source>
        <dbReference type="ARBA" id="ARBA00024069"/>
    </source>
</evidence>
<proteinExistence type="inferred from homology"/>
<dbReference type="InterPro" id="IPR012281">
    <property type="entry name" value="Phospholipid_synth_PlsX-like"/>
</dbReference>
<accession>A0A1J5E6T5</accession>
<dbReference type="NCBIfam" id="TIGR00182">
    <property type="entry name" value="plsX"/>
    <property type="match status" value="1"/>
</dbReference>
<evidence type="ECO:0000256" key="1">
    <source>
        <dbReference type="ARBA" id="ARBA00001232"/>
    </source>
</evidence>
<dbReference type="AlphaFoldDB" id="A0A1J5E6T5"/>
<comment type="pathway">
    <text evidence="10">Lipid metabolism; phospholipid metabolism.</text>
</comment>
<comment type="subunit">
    <text evidence="9 10">Homodimer. Probably interacts with PlsY.</text>
</comment>
<evidence type="ECO:0000256" key="2">
    <source>
        <dbReference type="ARBA" id="ARBA00022490"/>
    </source>
</evidence>
<dbReference type="EMBL" id="MNYI01000121">
    <property type="protein sequence ID" value="OIP40386.1"/>
    <property type="molecule type" value="Genomic_DNA"/>
</dbReference>
<dbReference type="GO" id="GO:0043811">
    <property type="term" value="F:phosphate:acyl-[acyl carrier protein] acyltransferase activity"/>
    <property type="evidence" value="ECO:0007669"/>
    <property type="project" value="UniProtKB-UniRule"/>
</dbReference>
<name>A0A1J5E6T5_9BACT</name>
<evidence type="ECO:0000256" key="6">
    <source>
        <dbReference type="ARBA" id="ARBA00023209"/>
    </source>
</evidence>
<evidence type="ECO:0000256" key="5">
    <source>
        <dbReference type="ARBA" id="ARBA00023098"/>
    </source>
</evidence>
<evidence type="ECO:0000313" key="12">
    <source>
        <dbReference type="Proteomes" id="UP000183085"/>
    </source>
</evidence>
<evidence type="ECO:0000256" key="3">
    <source>
        <dbReference type="ARBA" id="ARBA00022516"/>
    </source>
</evidence>
<protein>
    <recommendedName>
        <fullName evidence="8 10">Phosphate acyltransferase</fullName>
        <ecNumber evidence="8 10">2.3.1.274</ecNumber>
    </recommendedName>
    <alternativeName>
        <fullName evidence="10">Acyl-ACP phosphotransacylase</fullName>
    </alternativeName>
    <alternativeName>
        <fullName evidence="10">Acyl-[acyl-carrier-protein]--phosphate acyltransferase</fullName>
    </alternativeName>
    <alternativeName>
        <fullName evidence="10">Phosphate-acyl-ACP acyltransferase</fullName>
    </alternativeName>
</protein>
<dbReference type="GO" id="GO:0006633">
    <property type="term" value="P:fatty acid biosynthetic process"/>
    <property type="evidence" value="ECO:0007669"/>
    <property type="project" value="UniProtKB-UniRule"/>
</dbReference>
<dbReference type="HAMAP" id="MF_00019">
    <property type="entry name" value="PlsX"/>
    <property type="match status" value="1"/>
</dbReference>
<dbReference type="PANTHER" id="PTHR30100">
    <property type="entry name" value="FATTY ACID/PHOSPHOLIPID SYNTHESIS PROTEIN PLSX"/>
    <property type="match status" value="1"/>
</dbReference>
<comment type="catalytic activity">
    <reaction evidence="1 10">
        <text>a fatty acyl-[ACP] + phosphate = an acyl phosphate + holo-[ACP]</text>
        <dbReference type="Rhea" id="RHEA:42292"/>
        <dbReference type="Rhea" id="RHEA-COMP:9685"/>
        <dbReference type="Rhea" id="RHEA-COMP:14125"/>
        <dbReference type="ChEBI" id="CHEBI:43474"/>
        <dbReference type="ChEBI" id="CHEBI:59918"/>
        <dbReference type="ChEBI" id="CHEBI:64479"/>
        <dbReference type="ChEBI" id="CHEBI:138651"/>
        <dbReference type="EC" id="2.3.1.274"/>
    </reaction>
</comment>
<comment type="caution">
    <text evidence="11">The sequence shown here is derived from an EMBL/GenBank/DDBJ whole genome shotgun (WGS) entry which is preliminary data.</text>
</comment>
<keyword evidence="2 10" id="KW-0963">Cytoplasm</keyword>
<keyword evidence="4 10" id="KW-0808">Transferase</keyword>
<dbReference type="Proteomes" id="UP000183085">
    <property type="component" value="Unassembled WGS sequence"/>
</dbReference>
<comment type="similarity">
    <text evidence="10">Belongs to the PlsX family.</text>
</comment>
<keyword evidence="6 10" id="KW-0594">Phospholipid biosynthesis</keyword>
<dbReference type="EC" id="2.3.1.274" evidence="8 10"/>
<keyword evidence="3 10" id="KW-0444">Lipid biosynthesis</keyword>
<evidence type="ECO:0000256" key="9">
    <source>
        <dbReference type="ARBA" id="ARBA00046608"/>
    </source>
</evidence>
<evidence type="ECO:0000256" key="4">
    <source>
        <dbReference type="ARBA" id="ARBA00022679"/>
    </source>
</evidence>